<keyword evidence="3" id="KW-1185">Reference proteome</keyword>
<dbReference type="EMBL" id="JBJXBP010000008">
    <property type="protein sequence ID" value="KAL3812774.1"/>
    <property type="molecule type" value="Genomic_DNA"/>
</dbReference>
<gene>
    <name evidence="2" type="ORF">ACJIZ3_014042</name>
</gene>
<proteinExistence type="predicted"/>
<sequence length="98" mass="11588">MKHQRTQVAKFRRIDLTNKVLLEKFENSRAERKSRSSILITGRVDHAPYQDFDNTQAIVLPNRNIRTSLLPDRNQPEHREQRKPDLFDRKLTTGSSFN</sequence>
<comment type="caution">
    <text evidence="2">The sequence shown here is derived from an EMBL/GenBank/DDBJ whole genome shotgun (WGS) entry which is preliminary data.</text>
</comment>
<feature type="region of interest" description="Disordered" evidence="1">
    <location>
        <begin position="67"/>
        <end position="98"/>
    </location>
</feature>
<reference evidence="2 3" key="1">
    <citation type="submission" date="2024-12" db="EMBL/GenBank/DDBJ databases">
        <title>The unique morphological basis and parallel evolutionary history of personate flowers in Penstemon.</title>
        <authorList>
            <person name="Depatie T.H."/>
            <person name="Wessinger C.A."/>
        </authorList>
    </citation>
    <scope>NUCLEOTIDE SEQUENCE [LARGE SCALE GENOMIC DNA]</scope>
    <source>
        <strain evidence="2">WTNN_2</strain>
        <tissue evidence="2">Leaf</tissue>
    </source>
</reference>
<organism evidence="2 3">
    <name type="scientific">Penstemon smallii</name>
    <dbReference type="NCBI Taxonomy" id="265156"/>
    <lineage>
        <taxon>Eukaryota</taxon>
        <taxon>Viridiplantae</taxon>
        <taxon>Streptophyta</taxon>
        <taxon>Embryophyta</taxon>
        <taxon>Tracheophyta</taxon>
        <taxon>Spermatophyta</taxon>
        <taxon>Magnoliopsida</taxon>
        <taxon>eudicotyledons</taxon>
        <taxon>Gunneridae</taxon>
        <taxon>Pentapetalae</taxon>
        <taxon>asterids</taxon>
        <taxon>lamiids</taxon>
        <taxon>Lamiales</taxon>
        <taxon>Plantaginaceae</taxon>
        <taxon>Cheloneae</taxon>
        <taxon>Penstemon</taxon>
    </lineage>
</organism>
<protein>
    <submittedName>
        <fullName evidence="2">Uncharacterized protein</fullName>
    </submittedName>
</protein>
<evidence type="ECO:0000256" key="1">
    <source>
        <dbReference type="SAM" id="MobiDB-lite"/>
    </source>
</evidence>
<evidence type="ECO:0000313" key="2">
    <source>
        <dbReference type="EMBL" id="KAL3812774.1"/>
    </source>
</evidence>
<evidence type="ECO:0000313" key="3">
    <source>
        <dbReference type="Proteomes" id="UP001634393"/>
    </source>
</evidence>
<dbReference type="Proteomes" id="UP001634393">
    <property type="component" value="Unassembled WGS sequence"/>
</dbReference>
<feature type="compositionally biased region" description="Basic and acidic residues" evidence="1">
    <location>
        <begin position="74"/>
        <end position="91"/>
    </location>
</feature>
<accession>A0ABD3RJ54</accession>
<dbReference type="AlphaFoldDB" id="A0ABD3RJ54"/>
<name>A0ABD3RJ54_9LAMI</name>